<dbReference type="InterPro" id="IPR036961">
    <property type="entry name" value="Kinesin_motor_dom_sf"/>
</dbReference>
<feature type="repeat" description="WD" evidence="13">
    <location>
        <begin position="1199"/>
        <end position="1240"/>
    </location>
</feature>
<feature type="repeat" description="WD" evidence="13">
    <location>
        <begin position="1241"/>
        <end position="1282"/>
    </location>
</feature>
<dbReference type="CDD" id="cd01374">
    <property type="entry name" value="KISc_CENP_E"/>
    <property type="match status" value="1"/>
</dbReference>
<keyword evidence="11 14" id="KW-0505">Motor protein</keyword>
<protein>
    <recommendedName>
        <fullName evidence="17">Kinesin motor domain-containing protein</fullName>
    </recommendedName>
</protein>
<dbReference type="Pfam" id="PF23953">
    <property type="entry name" value="TPR_COPA_B"/>
    <property type="match status" value="1"/>
</dbReference>
<evidence type="ECO:0000256" key="4">
    <source>
        <dbReference type="ARBA" id="ARBA00022574"/>
    </source>
</evidence>
<dbReference type="CDD" id="cd22948">
    <property type="entry name" value="Coatomer_WDAD_alpha"/>
    <property type="match status" value="1"/>
</dbReference>
<dbReference type="InterPro" id="IPR019775">
    <property type="entry name" value="WD40_repeat_CS"/>
</dbReference>
<dbReference type="PRINTS" id="PR00320">
    <property type="entry name" value="GPROTEINBRPT"/>
</dbReference>
<comment type="similarity">
    <text evidence="14">Belongs to the TRAFAC class myosin-kinesin ATPase superfamily. Kinesin family.</text>
</comment>
<evidence type="ECO:0000256" key="2">
    <source>
        <dbReference type="ARBA" id="ARBA00004347"/>
    </source>
</evidence>
<feature type="region of interest" description="Disordered" evidence="16">
    <location>
        <begin position="1993"/>
        <end position="2013"/>
    </location>
</feature>
<dbReference type="PROSITE" id="PS50082">
    <property type="entry name" value="WD_REPEATS_2"/>
    <property type="match status" value="5"/>
</dbReference>
<keyword evidence="15" id="KW-0175">Coiled coil</keyword>
<evidence type="ECO:0000256" key="13">
    <source>
        <dbReference type="PROSITE-ProRule" id="PRU00221"/>
    </source>
</evidence>
<keyword evidence="4 13" id="KW-0853">WD repeat</keyword>
<evidence type="ECO:0000256" key="9">
    <source>
        <dbReference type="ARBA" id="ARBA00023034"/>
    </source>
</evidence>
<comment type="subcellular location">
    <subcellularLocation>
        <location evidence="2">Cytoplasmic vesicle</location>
        <location evidence="2">COPI-coated vesicle membrane</location>
        <topology evidence="2">Peripheral membrane protein</topology>
        <orientation evidence="2">Cytoplasmic side</orientation>
    </subcellularLocation>
    <subcellularLocation>
        <location evidence="1">Golgi apparatus membrane</location>
        <topology evidence="1">Peripheral membrane protein</topology>
        <orientation evidence="1">Cytoplasmic side</orientation>
    </subcellularLocation>
</comment>
<dbReference type="InterPro" id="IPR006692">
    <property type="entry name" value="Beta-prop_COPA/B_2nd"/>
</dbReference>
<evidence type="ECO:0000313" key="18">
    <source>
        <dbReference type="EMBL" id="KAK9000427.1"/>
    </source>
</evidence>
<organism evidence="18 19">
    <name type="scientific">Hibiscus sabdariffa</name>
    <name type="common">roselle</name>
    <dbReference type="NCBI Taxonomy" id="183260"/>
    <lineage>
        <taxon>Eukaryota</taxon>
        <taxon>Viridiplantae</taxon>
        <taxon>Streptophyta</taxon>
        <taxon>Embryophyta</taxon>
        <taxon>Tracheophyta</taxon>
        <taxon>Spermatophyta</taxon>
        <taxon>Magnoliopsida</taxon>
        <taxon>eudicotyledons</taxon>
        <taxon>Gunneridae</taxon>
        <taxon>Pentapetalae</taxon>
        <taxon>rosids</taxon>
        <taxon>malvids</taxon>
        <taxon>Malvales</taxon>
        <taxon>Malvaceae</taxon>
        <taxon>Malvoideae</taxon>
        <taxon>Hibiscus</taxon>
    </lineage>
</organism>
<dbReference type="PANTHER" id="PTHR47968">
    <property type="entry name" value="CENTROMERE PROTEIN E"/>
    <property type="match status" value="1"/>
</dbReference>
<dbReference type="InterPro" id="IPR036322">
    <property type="entry name" value="WD40_repeat_dom_sf"/>
</dbReference>
<reference evidence="18 19" key="1">
    <citation type="journal article" date="2024" name="G3 (Bethesda)">
        <title>Genome assembly of Hibiscus sabdariffa L. provides insights into metabolisms of medicinal natural products.</title>
        <authorList>
            <person name="Kim T."/>
        </authorList>
    </citation>
    <scope>NUCLEOTIDE SEQUENCE [LARGE SCALE GENOMIC DNA]</scope>
    <source>
        <strain evidence="18">TK-2024</strain>
        <tissue evidence="18">Old leaves</tissue>
    </source>
</reference>
<dbReference type="Proteomes" id="UP001396334">
    <property type="component" value="Unassembled WGS sequence"/>
</dbReference>
<evidence type="ECO:0000256" key="6">
    <source>
        <dbReference type="ARBA" id="ARBA00022741"/>
    </source>
</evidence>
<dbReference type="Pfam" id="PF00225">
    <property type="entry name" value="Kinesin"/>
    <property type="match status" value="1"/>
</dbReference>
<keyword evidence="8" id="KW-0931">ER-Golgi transport</keyword>
<evidence type="ECO:0000256" key="8">
    <source>
        <dbReference type="ARBA" id="ARBA00022892"/>
    </source>
</evidence>
<feature type="repeat" description="WD" evidence="13">
    <location>
        <begin position="1157"/>
        <end position="1198"/>
    </location>
</feature>
<dbReference type="InterPro" id="IPR001680">
    <property type="entry name" value="WD40_rpt"/>
</dbReference>
<evidence type="ECO:0000256" key="15">
    <source>
        <dbReference type="SAM" id="Coils"/>
    </source>
</evidence>
<dbReference type="Pfam" id="PF06957">
    <property type="entry name" value="COPI_C"/>
    <property type="match status" value="1"/>
</dbReference>
<dbReference type="InterPro" id="IPR027640">
    <property type="entry name" value="Kinesin-like_fam"/>
</dbReference>
<evidence type="ECO:0000256" key="5">
    <source>
        <dbReference type="ARBA" id="ARBA00022737"/>
    </source>
</evidence>
<keyword evidence="10" id="KW-0472">Membrane</keyword>
<dbReference type="PROSITE" id="PS00678">
    <property type="entry name" value="WD_REPEATS_1"/>
    <property type="match status" value="1"/>
</dbReference>
<dbReference type="PROSITE" id="PS00411">
    <property type="entry name" value="KINESIN_MOTOR_1"/>
    <property type="match status" value="1"/>
</dbReference>
<feature type="domain" description="Kinesin motor" evidence="17">
    <location>
        <begin position="103"/>
        <end position="420"/>
    </location>
</feature>
<dbReference type="Pfam" id="PF04053">
    <property type="entry name" value="B-prop_COPA_B_2nd"/>
    <property type="match status" value="1"/>
</dbReference>
<feature type="compositionally biased region" description="Polar residues" evidence="16">
    <location>
        <begin position="575"/>
        <end position="587"/>
    </location>
</feature>
<comment type="caution">
    <text evidence="18">The sequence shown here is derived from an EMBL/GenBank/DDBJ whole genome shotgun (WGS) entry which is preliminary data.</text>
</comment>
<dbReference type="SMART" id="SM00129">
    <property type="entry name" value="KISc"/>
    <property type="match status" value="1"/>
</dbReference>
<accession>A0ABR2QIV2</accession>
<dbReference type="CDD" id="cd16649">
    <property type="entry name" value="mRING-HC-C3HC5_CGRF1-like"/>
    <property type="match status" value="1"/>
</dbReference>
<feature type="coiled-coil region" evidence="15">
    <location>
        <begin position="429"/>
        <end position="504"/>
    </location>
</feature>
<dbReference type="InterPro" id="IPR013083">
    <property type="entry name" value="Znf_RING/FYVE/PHD"/>
</dbReference>
<dbReference type="Gene3D" id="3.40.850.10">
    <property type="entry name" value="Kinesin motor domain"/>
    <property type="match status" value="1"/>
</dbReference>
<evidence type="ECO:0000259" key="17">
    <source>
        <dbReference type="PROSITE" id="PS50067"/>
    </source>
</evidence>
<dbReference type="SUPFAM" id="SSF52540">
    <property type="entry name" value="P-loop containing nucleoside triphosphate hydrolases"/>
    <property type="match status" value="1"/>
</dbReference>
<dbReference type="PRINTS" id="PR00380">
    <property type="entry name" value="KINESINHEAVY"/>
</dbReference>
<evidence type="ECO:0000313" key="19">
    <source>
        <dbReference type="Proteomes" id="UP001396334"/>
    </source>
</evidence>
<dbReference type="Pfam" id="PF00400">
    <property type="entry name" value="WD40"/>
    <property type="match status" value="5"/>
</dbReference>
<comment type="subunit">
    <text evidence="3">Oligomeric complex that consists of at least the alpha, beta, beta', gamma, delta, epsilon and zeta subunits.</text>
</comment>
<feature type="repeat" description="WD" evidence="13">
    <location>
        <begin position="1354"/>
        <end position="1386"/>
    </location>
</feature>
<dbReference type="InterPro" id="IPR047312">
    <property type="entry name" value="Coatomer_alpha_WD-assoc_reg"/>
</dbReference>
<feature type="region of interest" description="Disordered" evidence="16">
    <location>
        <begin position="559"/>
        <end position="587"/>
    </location>
</feature>
<evidence type="ECO:0000256" key="16">
    <source>
        <dbReference type="SAM" id="MobiDB-lite"/>
    </source>
</evidence>
<dbReference type="CDD" id="cd00200">
    <property type="entry name" value="WD40"/>
    <property type="match status" value="1"/>
</dbReference>
<dbReference type="SUPFAM" id="SSF50978">
    <property type="entry name" value="WD40 repeat-like"/>
    <property type="match status" value="2"/>
</dbReference>
<comment type="function">
    <text evidence="12">The coatomer is a cytosolic protein complex that binds to dilysine motifs and reversibly associates with Golgi non-clathrin-coated vesicles, which further mediate biosynthetic protein transport from the ER, via the Golgi up to the trans Golgi network. Coatomer complex is required for budding from Golgi membranes, and is essential for the retrograde Golgi-to-ER transport of dilysine-tagged proteins.</text>
</comment>
<evidence type="ECO:0000256" key="12">
    <source>
        <dbReference type="ARBA" id="ARBA00025536"/>
    </source>
</evidence>
<keyword evidence="6 14" id="KW-0547">Nucleotide-binding</keyword>
<keyword evidence="7 14" id="KW-0067">ATP-binding</keyword>
<dbReference type="PROSITE" id="PS50294">
    <property type="entry name" value="WD_REPEATS_REGION"/>
    <property type="match status" value="5"/>
</dbReference>
<dbReference type="InterPro" id="IPR015943">
    <property type="entry name" value="WD40/YVTN_repeat-like_dom_sf"/>
</dbReference>
<dbReference type="InterPro" id="IPR027417">
    <property type="entry name" value="P-loop_NTPase"/>
</dbReference>
<feature type="region of interest" description="Disordered" evidence="16">
    <location>
        <begin position="853"/>
        <end position="877"/>
    </location>
</feature>
<dbReference type="EMBL" id="JBBPBN010000037">
    <property type="protein sequence ID" value="KAK9000427.1"/>
    <property type="molecule type" value="Genomic_DNA"/>
</dbReference>
<dbReference type="InterPro" id="IPR019821">
    <property type="entry name" value="Kinesin_motor_CS"/>
</dbReference>
<dbReference type="InterPro" id="IPR020472">
    <property type="entry name" value="WD40_PAC1"/>
</dbReference>
<keyword evidence="9" id="KW-0333">Golgi apparatus</keyword>
<feature type="region of interest" description="Disordered" evidence="16">
    <location>
        <begin position="1"/>
        <end position="29"/>
    </location>
</feature>
<dbReference type="InterPro" id="IPR056176">
    <property type="entry name" value="TPR_COPA_B"/>
</dbReference>
<feature type="binding site" evidence="14">
    <location>
        <begin position="183"/>
        <end position="190"/>
    </location>
    <ligand>
        <name>ATP</name>
        <dbReference type="ChEBI" id="CHEBI:30616"/>
    </ligand>
</feature>
<dbReference type="PANTHER" id="PTHR47968:SF35">
    <property type="entry name" value="KINESIN-LIKE PROTEIN KIN-7D, MITOCHONDRIAL ISOFORM X1"/>
    <property type="match status" value="1"/>
</dbReference>
<evidence type="ECO:0000256" key="11">
    <source>
        <dbReference type="ARBA" id="ARBA00023175"/>
    </source>
</evidence>
<evidence type="ECO:0000256" key="14">
    <source>
        <dbReference type="PROSITE-ProRule" id="PRU00283"/>
    </source>
</evidence>
<evidence type="ECO:0000256" key="10">
    <source>
        <dbReference type="ARBA" id="ARBA00023136"/>
    </source>
</evidence>
<feature type="region of interest" description="Disordered" evidence="16">
    <location>
        <begin position="958"/>
        <end position="984"/>
    </location>
</feature>
<dbReference type="Gene3D" id="2.130.10.10">
    <property type="entry name" value="YVTN repeat-like/Quinoprotein amine dehydrogenase"/>
    <property type="match status" value="1"/>
</dbReference>
<gene>
    <name evidence="18" type="ORF">V6N11_080927</name>
</gene>
<feature type="coiled-coil region" evidence="15">
    <location>
        <begin position="640"/>
        <end position="667"/>
    </location>
</feature>
<keyword evidence="5" id="KW-0677">Repeat</keyword>
<keyword evidence="8" id="KW-0813">Transport</keyword>
<dbReference type="InterPro" id="IPR010714">
    <property type="entry name" value="Coatomer_asu_C"/>
</dbReference>
<feature type="coiled-coil region" evidence="15">
    <location>
        <begin position="893"/>
        <end position="941"/>
    </location>
</feature>
<evidence type="ECO:0000256" key="3">
    <source>
        <dbReference type="ARBA" id="ARBA00011775"/>
    </source>
</evidence>
<evidence type="ECO:0000256" key="1">
    <source>
        <dbReference type="ARBA" id="ARBA00004255"/>
    </source>
</evidence>
<dbReference type="SMART" id="SM00320">
    <property type="entry name" value="WD40"/>
    <property type="match status" value="7"/>
</dbReference>
<sequence>MASSSRARSSSPFSHRKPSSPFSSTSSASSFVSNKLMPRTCSSSASSHFNSGGGYGSRSITPSPFGYDSMYQGSGGYNALTPVAYAPEEIVGETVEGRRPADSISVTIRFRPLNEREFQRGDEIAWYADGDKLVRNEYNPATAYAFDRVFGPHATSQEVYEIAAKPVVKAAMEGVNGTVFAYGVTSSGKTHTMHGDQNAPGIIPLAIKDVFSIIQDTPGREFLLRVSYLEIYNEVINDLLDPTGQNLRVRENAQGTYVEGIKEEVVLSPGHVLSFIAAGEEHRHVGSNNFNLFSSRSHTIFTLMIESSAHGDEYDGVVFSQLNLIDLAGSESSKTETTGLRRKEGSYINKSLLTLGTVIGKLSEGKASHVPYRDSKLTRLLQSSLSGHGHVSLICTVTPASSNMEETHNTLKFASRAKRVEIYASRNKIIDEKSLIKKYQKEISVLKQELDQLRQGMVVGVNHEELMILKQQLEEGQVKMQSRLEEEEEAKAALMSRIQRLTKLILVSSKNSIPGCLSDLPTHQRSNSVCEDNDDGTLLMDSENKKDALSSLEALASDPSYEFKHRRSSSRRNNELSPTSSTVTEATQVGDLISGTKLPTGGMTSDQMDLLVEQVKMLAGEIAFSTSTLKRLSDQSVDDPESSKTQIENLEREIEEKRRQMRVLEQRIIESGQASIANASFVDMQQTVMRLMTQCNEKSFELEIKSADNRILQEQLQNQCSENEELQKKVKFLEQRLASLAGDKLSSSSEQGLSEEYSDELRKKVQYQETENEKLKLEQVQLSEENSGLRVQNQKLAEEASYAKELASAAAVELKNLASEVTKLSVQNAKLEKELLTARELANTRGAANQTVNGFNRKFSDSTRAGRKGQFSGRSHDLSRAAGDDFGSWNLGLDDLKMELQARKQREAALEAALTEKEFIEDEYRKRVEEAKKREESLENDLASMWVLVAKLKKEVAANPESNTDKHHTNGLDSAEDPKANNTDCNNVLKERQVSEVSSKPANEIPKEEPLVVRLKARMQEMKEKELKSLGNGDANSHMCKVCFESPTAAILLPCRHFCLCKSCSLACFSHSLLDTTYFYSPNEGARDHHVASDLKRIDSRRGKKKKERRMLTKFETKSNRVKGLSFHSKRPWILASLHSGVIQLWDYRMGTLIDRFDEHDGPVRGVHFHTSQPLFVSGGDDYKIKVWNYKLHRCLFTLLGHLDYIRTVQFHHEHPWIVSASDDQTIRIWNWQSRTCISVLTGHNHYVMCASFHPKEDLVVSASLDQTVRVWDIGSLKKKTASPVDDILRLSQMNSDLFGGVDAIVKYVLEGHDRGVNWAAFHPTLPLIVSGADDRQVKLWRMNDTKAWEVDTLRGHMNNVSCVMFHSKQDIIISNSEDKSIRVWDGTKRTGLQTFRREHDRFWILAVHPEMNVLAAGHDSGMIVFKLERERPAFAVSGDSLFYAKDRFLKYYDFSTQRESQALTIRRPGSTTLNQSPRTLSYSPTENAVLICSDVDGGSYELYVIPKDNIGRGDSLQEAKKGLGSSAIFVARNRFAVLDKGNNQVLIKNLKNEVVKKSGLPVPTDAIFYAGTGNLLCRSEDRVVIFDLQQRLILGDLQTPFVRYVVWSNDMETVALLSKHTIVITNKKLVHQCTLHETIRVKSGAWDDNGVFIYTTLNHIKYCLPNGDSGIIRTLDVPIYITKVSGNTIFCLDRDGKNKTIIIDATEYIFKLSLLRKRYDQVMSMIRNSQLCGEAVIAYLQQKGFPEVALHFVKDEKTRFKLALESGNIQIAVASAKEIDDKDHWYRLGVEALRQGNAGIVEYAYQRTKNFERLSFLYLINGNLDKLSKMLKIAEVKNDVMGQFHNALYLGDIKERVKILENAGHLPLAYITASVHGLQDVAERLASELGDDVPPLPEGKEPSLLMPPAPVTCGGDWPLLRVMKGIFDGGLDNIARGAEDEEEEDAGGDWGEDLDVVDVDGLQNGDVTEILEYGEVAEENEEESGWDLEDLELPPEVDTPKVSGGARSSTFVAPTPGMPVSQIWTQKSSLAAEHAAAGNFDTAMRLLSRQLGIRNFAPLKSMFLDLHTGSHSYLRAFSSAPVVSLAIERGWNESASPNVRCPPALVFNFSQLDEKLKAGYKATTGGRFTEALRLFLSILHTIPLIVVESRKEVDEVKELIIIAKEYVLGLQMELKRREMRDNPVRQQELAAYFTHCNLQMPHLRLALQNAMVVCSKAKNWATAGNFARRLLETNPTNENQAKAARQVLQAAERNMTDAVELNYDFRNPFVTCGATYVPIYRGQKDVSCPYCTVRFVPSQEGQLCTVCDLAVVGADASGLLCSPSQIR</sequence>
<dbReference type="Gene3D" id="3.30.40.10">
    <property type="entry name" value="Zinc/RING finger domain, C3HC4 (zinc finger)"/>
    <property type="match status" value="1"/>
</dbReference>
<dbReference type="InterPro" id="IPR001752">
    <property type="entry name" value="Kinesin_motor_dom"/>
</dbReference>
<feature type="repeat" description="WD" evidence="13">
    <location>
        <begin position="1310"/>
        <end position="1351"/>
    </location>
</feature>
<keyword evidence="19" id="KW-1185">Reference proteome</keyword>
<evidence type="ECO:0000256" key="7">
    <source>
        <dbReference type="ARBA" id="ARBA00022840"/>
    </source>
</evidence>
<proteinExistence type="inferred from homology"/>
<dbReference type="PROSITE" id="PS50067">
    <property type="entry name" value="KINESIN_MOTOR_2"/>
    <property type="match status" value="1"/>
</dbReference>
<dbReference type="Gene3D" id="1.25.40.470">
    <property type="match status" value="1"/>
</dbReference>
<name>A0ABR2QIV2_9ROSI</name>
<feature type="coiled-coil region" evidence="15">
    <location>
        <begin position="704"/>
        <end position="841"/>
    </location>
</feature>